<comment type="caution">
    <text evidence="1">The sequence shown here is derived from an EMBL/GenBank/DDBJ whole genome shotgun (WGS) entry which is preliminary data.</text>
</comment>
<evidence type="ECO:0000313" key="2">
    <source>
        <dbReference type="EMBL" id="TMO77398.1"/>
    </source>
</evidence>
<gene>
    <name evidence="1" type="ORF">CWC19_02040</name>
    <name evidence="2" type="ORF">CWC20_04260</name>
</gene>
<dbReference type="EMBL" id="PNBX01000006">
    <property type="protein sequence ID" value="TMO70238.1"/>
    <property type="molecule type" value="Genomic_DNA"/>
</dbReference>
<protein>
    <recommendedName>
        <fullName evidence="5">Orphan protein</fullName>
    </recommendedName>
</protein>
<accession>A0A5S3VDB9</accession>
<dbReference type="RefSeq" id="WP_138589749.1">
    <property type="nucleotide sequence ID" value="NZ_PNBW01000020.1"/>
</dbReference>
<name>A0A5S3VDB9_9GAMM</name>
<proteinExistence type="predicted"/>
<dbReference type="Proteomes" id="UP000307164">
    <property type="component" value="Unassembled WGS sequence"/>
</dbReference>
<dbReference type="AlphaFoldDB" id="A0A5S3VDB9"/>
<evidence type="ECO:0000313" key="3">
    <source>
        <dbReference type="Proteomes" id="UP000307164"/>
    </source>
</evidence>
<dbReference type="EMBL" id="PNBW01000020">
    <property type="protein sequence ID" value="TMO77398.1"/>
    <property type="molecule type" value="Genomic_DNA"/>
</dbReference>
<reference evidence="1" key="3">
    <citation type="submission" date="2019-09" db="EMBL/GenBank/DDBJ databases">
        <title>Co-occurence of chitin degradation, pigmentation and bioactivity in marine Pseudoalteromonas.</title>
        <authorList>
            <person name="Sonnenschein E.C."/>
            <person name="Bech P.K."/>
        </authorList>
    </citation>
    <scope>NUCLEOTIDE SEQUENCE</scope>
    <source>
        <strain evidence="1">S3790</strain>
        <strain evidence="2 3">S3895</strain>
    </source>
</reference>
<evidence type="ECO:0008006" key="5">
    <source>
        <dbReference type="Google" id="ProtNLM"/>
    </source>
</evidence>
<reference evidence="3 4" key="1">
    <citation type="submission" date="2018-01" db="EMBL/GenBank/DDBJ databases">
        <authorList>
            <person name="Paulsen S."/>
            <person name="Gram L.K."/>
        </authorList>
    </citation>
    <scope>NUCLEOTIDE SEQUENCE [LARGE SCALE GENOMIC DNA]</scope>
    <source>
        <strain evidence="1 4">S3790</strain>
        <strain evidence="2 3">S3895</strain>
    </source>
</reference>
<reference evidence="4" key="2">
    <citation type="submission" date="2019-06" db="EMBL/GenBank/DDBJ databases">
        <title>Co-occurence of chitin degradation, pigmentation and bioactivity in marine Pseudoalteromonas.</title>
        <authorList>
            <person name="Sonnenschein E.C."/>
            <person name="Bech P.K."/>
        </authorList>
    </citation>
    <scope>NUCLEOTIDE SEQUENCE [LARGE SCALE GENOMIC DNA]</scope>
    <source>
        <strain evidence="4">S3790</strain>
    </source>
</reference>
<sequence>MLTLFKSSPLLSDSEVEWLIDTFVWACEQFDGQYFMTETQIIEPTGKFFPDQVSSVEQMASTVFKRVSHYAGMQSWPISVVNPQQHMQQQSMPKFTFVDEIRGEKAQLVNAPAIDMQLSYNPNQINQPQDLVASFAGSLATVMIYHRGILPPGGEAQVAAASDALACFLGFGVMMSNTVYQFKGGCGSCYNPYANRQAALTEPQTVFMHALICHFKPQVDGKKHLKPHLRGVYKKAQKQIKNYINDTPNPLLLALEEQRHVRLS</sequence>
<dbReference type="Proteomes" id="UP000307217">
    <property type="component" value="Unassembled WGS sequence"/>
</dbReference>
<organism evidence="1 4">
    <name type="scientific">Pseudoalteromonas aurantia</name>
    <dbReference type="NCBI Taxonomy" id="43654"/>
    <lineage>
        <taxon>Bacteria</taxon>
        <taxon>Pseudomonadati</taxon>
        <taxon>Pseudomonadota</taxon>
        <taxon>Gammaproteobacteria</taxon>
        <taxon>Alteromonadales</taxon>
        <taxon>Pseudoalteromonadaceae</taxon>
        <taxon>Pseudoalteromonas</taxon>
    </lineage>
</organism>
<evidence type="ECO:0000313" key="1">
    <source>
        <dbReference type="EMBL" id="TMO70238.1"/>
    </source>
</evidence>
<evidence type="ECO:0000313" key="4">
    <source>
        <dbReference type="Proteomes" id="UP000307217"/>
    </source>
</evidence>
<dbReference type="OrthoDB" id="7170694at2"/>
<keyword evidence="3" id="KW-1185">Reference proteome</keyword>